<dbReference type="CDD" id="cd20625">
    <property type="entry name" value="CYP164-like"/>
    <property type="match status" value="1"/>
</dbReference>
<comment type="caution">
    <text evidence="2">The sequence shown here is derived from an EMBL/GenBank/DDBJ whole genome shotgun (WGS) entry which is preliminary data.</text>
</comment>
<proteinExistence type="inferred from homology"/>
<dbReference type="Pfam" id="PF00067">
    <property type="entry name" value="p450"/>
    <property type="match status" value="1"/>
</dbReference>
<sequence length="424" mass="47083">MPSDATAKINDPVPTDPTSIVIELLTKAPATVSDPYGHYRALRESAPRYLLDHPTGAGHVLTTYDECRHMLRNPSLDKSAQRPRLGDDRGVDRPRTLLFLDGEPHTRLRSLVSRAFTPRRVEALRPRLQGFVDELLDDVQEEVGAEGEVDLIGTFAFRLPVMVIGELVGVPREDWEMLRTQTRAASAGLEMFASPEVLKSSDAALAEMEEYFTELVAQRREDPRDDLISALGQIELNGDRLSVPELISVVVLLFGAGFQTMTDLIGLGTLALHRHPDQMTRLRNDMSLLGSAVEELLRYDSPVHVLGRAAFEDSTFSDGSPIKKGEHVITLIGAANRDPARYENPETLDIARFSGDRTPEVPLSFAWGPHHCLGAQLARAEGQLAFGRMLERFSEIEVNEDTLKWRTSSTFRGLENLDVRLVSA</sequence>
<name>A0ABP7F9D6_9ACTN</name>
<dbReference type="PRINTS" id="PR00359">
    <property type="entry name" value="BP450"/>
</dbReference>
<dbReference type="SUPFAM" id="SSF48264">
    <property type="entry name" value="Cytochrome P450"/>
    <property type="match status" value="1"/>
</dbReference>
<protein>
    <submittedName>
        <fullName evidence="2">Cytochrome P450</fullName>
    </submittedName>
</protein>
<accession>A0ABP7F9D6</accession>
<dbReference type="PANTHER" id="PTHR46696">
    <property type="entry name" value="P450, PUTATIVE (EUROFUNG)-RELATED"/>
    <property type="match status" value="1"/>
</dbReference>
<dbReference type="EMBL" id="BAABDD010000004">
    <property type="protein sequence ID" value="GAA3734099.1"/>
    <property type="molecule type" value="Genomic_DNA"/>
</dbReference>
<dbReference type="InterPro" id="IPR036396">
    <property type="entry name" value="Cyt_P450_sf"/>
</dbReference>
<comment type="similarity">
    <text evidence="1">Belongs to the cytochrome P450 family.</text>
</comment>
<dbReference type="Proteomes" id="UP001500908">
    <property type="component" value="Unassembled WGS sequence"/>
</dbReference>
<evidence type="ECO:0000256" key="1">
    <source>
        <dbReference type="ARBA" id="ARBA00010617"/>
    </source>
</evidence>
<dbReference type="Gene3D" id="1.10.630.10">
    <property type="entry name" value="Cytochrome P450"/>
    <property type="match status" value="1"/>
</dbReference>
<dbReference type="InterPro" id="IPR002397">
    <property type="entry name" value="Cyt_P450_B"/>
</dbReference>
<keyword evidence="3" id="KW-1185">Reference proteome</keyword>
<gene>
    <name evidence="2" type="ORF">GCM10022402_13050</name>
</gene>
<reference evidence="3" key="1">
    <citation type="journal article" date="2019" name="Int. J. Syst. Evol. Microbiol.">
        <title>The Global Catalogue of Microorganisms (GCM) 10K type strain sequencing project: providing services to taxonomists for standard genome sequencing and annotation.</title>
        <authorList>
            <consortium name="The Broad Institute Genomics Platform"/>
            <consortium name="The Broad Institute Genome Sequencing Center for Infectious Disease"/>
            <person name="Wu L."/>
            <person name="Ma J."/>
        </authorList>
    </citation>
    <scope>NUCLEOTIDE SEQUENCE [LARGE SCALE GENOMIC DNA]</scope>
    <source>
        <strain evidence="3">JCM 17137</strain>
    </source>
</reference>
<dbReference type="PANTHER" id="PTHR46696:SF1">
    <property type="entry name" value="CYTOCHROME P450 YJIB-RELATED"/>
    <property type="match status" value="1"/>
</dbReference>
<dbReference type="InterPro" id="IPR001128">
    <property type="entry name" value="Cyt_P450"/>
</dbReference>
<evidence type="ECO:0000313" key="2">
    <source>
        <dbReference type="EMBL" id="GAA3734099.1"/>
    </source>
</evidence>
<organism evidence="2 3">
    <name type="scientific">Salinactinospora qingdaonensis</name>
    <dbReference type="NCBI Taxonomy" id="702744"/>
    <lineage>
        <taxon>Bacteria</taxon>
        <taxon>Bacillati</taxon>
        <taxon>Actinomycetota</taxon>
        <taxon>Actinomycetes</taxon>
        <taxon>Streptosporangiales</taxon>
        <taxon>Nocardiopsidaceae</taxon>
        <taxon>Salinactinospora</taxon>
    </lineage>
</organism>
<dbReference type="RefSeq" id="WP_344968367.1">
    <property type="nucleotide sequence ID" value="NZ_BAABDD010000004.1"/>
</dbReference>
<evidence type="ECO:0000313" key="3">
    <source>
        <dbReference type="Proteomes" id="UP001500908"/>
    </source>
</evidence>